<evidence type="ECO:0000256" key="1">
    <source>
        <dbReference type="ARBA" id="ARBA00022527"/>
    </source>
</evidence>
<evidence type="ECO:0000256" key="5">
    <source>
        <dbReference type="ARBA" id="ARBA00022840"/>
    </source>
</evidence>
<dbReference type="Gene3D" id="1.10.510.10">
    <property type="entry name" value="Transferase(Phosphotransferase) domain 1"/>
    <property type="match status" value="1"/>
</dbReference>
<dbReference type="PROSITE" id="PS00107">
    <property type="entry name" value="PROTEIN_KINASE_ATP"/>
    <property type="match status" value="1"/>
</dbReference>
<proteinExistence type="predicted"/>
<keyword evidence="1" id="KW-0723">Serine/threonine-protein kinase</keyword>
<dbReference type="Proteomes" id="UP000236546">
    <property type="component" value="Unassembled WGS sequence"/>
</dbReference>
<feature type="compositionally biased region" description="Low complexity" evidence="7">
    <location>
        <begin position="39"/>
        <end position="55"/>
    </location>
</feature>
<feature type="region of interest" description="Disordered" evidence="7">
    <location>
        <begin position="1"/>
        <end position="245"/>
    </location>
</feature>
<dbReference type="PANTHER" id="PTHR22974:SF21">
    <property type="entry name" value="DUAL SPECIFICITY PROTEIN KINASE TTK"/>
    <property type="match status" value="1"/>
</dbReference>
<keyword evidence="3 6" id="KW-0547">Nucleotide-binding</keyword>
<dbReference type="GO" id="GO:0034501">
    <property type="term" value="P:protein localization to kinetochore"/>
    <property type="evidence" value="ECO:0007669"/>
    <property type="project" value="TreeGrafter"/>
</dbReference>
<evidence type="ECO:0000313" key="9">
    <source>
        <dbReference type="EMBL" id="PNP38279.1"/>
    </source>
</evidence>
<dbReference type="PROSITE" id="PS00108">
    <property type="entry name" value="PROTEIN_KINASE_ST"/>
    <property type="match status" value="1"/>
</dbReference>
<feature type="compositionally biased region" description="Acidic residues" evidence="7">
    <location>
        <begin position="340"/>
        <end position="351"/>
    </location>
</feature>
<dbReference type="InterPro" id="IPR017441">
    <property type="entry name" value="Protein_kinase_ATP_BS"/>
</dbReference>
<feature type="binding site" evidence="6">
    <location>
        <position position="569"/>
    </location>
    <ligand>
        <name>ATP</name>
        <dbReference type="ChEBI" id="CHEBI:30616"/>
    </ligand>
</feature>
<keyword evidence="5 6" id="KW-0067">ATP-binding</keyword>
<feature type="compositionally biased region" description="Basic and acidic residues" evidence="7">
    <location>
        <begin position="188"/>
        <end position="200"/>
    </location>
</feature>
<dbReference type="EMBL" id="MTYH01000106">
    <property type="protein sequence ID" value="PNP38279.1"/>
    <property type="molecule type" value="Genomic_DNA"/>
</dbReference>
<feature type="compositionally biased region" description="Polar residues" evidence="7">
    <location>
        <begin position="104"/>
        <end position="113"/>
    </location>
</feature>
<dbReference type="OrthoDB" id="20524at2759"/>
<dbReference type="InterPro" id="IPR027084">
    <property type="entry name" value="Mps1_cat"/>
</dbReference>
<dbReference type="SUPFAM" id="SSF56112">
    <property type="entry name" value="Protein kinase-like (PK-like)"/>
    <property type="match status" value="1"/>
</dbReference>
<organism evidence="9 10">
    <name type="scientific">Trichoderma gamsii</name>
    <dbReference type="NCBI Taxonomy" id="398673"/>
    <lineage>
        <taxon>Eukaryota</taxon>
        <taxon>Fungi</taxon>
        <taxon>Dikarya</taxon>
        <taxon>Ascomycota</taxon>
        <taxon>Pezizomycotina</taxon>
        <taxon>Sordariomycetes</taxon>
        <taxon>Hypocreomycetidae</taxon>
        <taxon>Hypocreales</taxon>
        <taxon>Hypocreaceae</taxon>
        <taxon>Trichoderma</taxon>
    </lineage>
</organism>
<dbReference type="Pfam" id="PF00069">
    <property type="entry name" value="Pkinase"/>
    <property type="match status" value="1"/>
</dbReference>
<dbReference type="InterPro" id="IPR008271">
    <property type="entry name" value="Ser/Thr_kinase_AS"/>
</dbReference>
<feature type="compositionally biased region" description="Polar residues" evidence="7">
    <location>
        <begin position="216"/>
        <end position="236"/>
    </location>
</feature>
<comment type="caution">
    <text evidence="9">The sequence shown here is derived from an EMBL/GenBank/DDBJ whole genome shotgun (WGS) entry which is preliminary data.</text>
</comment>
<dbReference type="GO" id="GO:0005634">
    <property type="term" value="C:nucleus"/>
    <property type="evidence" value="ECO:0007669"/>
    <property type="project" value="TreeGrafter"/>
</dbReference>
<evidence type="ECO:0000256" key="4">
    <source>
        <dbReference type="ARBA" id="ARBA00022777"/>
    </source>
</evidence>
<accession>A0A2K0SYC3</accession>
<dbReference type="InterPro" id="IPR000719">
    <property type="entry name" value="Prot_kinase_dom"/>
</dbReference>
<dbReference type="Gene3D" id="3.30.200.20">
    <property type="entry name" value="Phosphorylase Kinase, domain 1"/>
    <property type="match status" value="1"/>
</dbReference>
<dbReference type="FunFam" id="3.30.200.20:FF:000131">
    <property type="entry name" value="Dual specificity protein kinase TTK"/>
    <property type="match status" value="1"/>
</dbReference>
<evidence type="ECO:0000256" key="7">
    <source>
        <dbReference type="SAM" id="MobiDB-lite"/>
    </source>
</evidence>
<feature type="domain" description="Protein kinase" evidence="8">
    <location>
        <begin position="541"/>
        <end position="826"/>
    </location>
</feature>
<dbReference type="GO" id="GO:0033316">
    <property type="term" value="P:meiotic spindle assembly checkpoint signaling"/>
    <property type="evidence" value="ECO:0007669"/>
    <property type="project" value="TreeGrafter"/>
</dbReference>
<evidence type="ECO:0000256" key="6">
    <source>
        <dbReference type="PROSITE-ProRule" id="PRU10141"/>
    </source>
</evidence>
<sequence>MATAASPTPMAAGPIRRVSQRQQALRQPPLRSAMTRSESQQAQAMQSQSNANQYNDDSSEDEIPVPMKLSALTKALLNDGRSESAAQAMERPPSPPRTRRRTSQLGASISSMSERGRHRASIGGQAPEGKTSRTSSPAREHGTSPPQRKRVVRLSNTPQTLSQIQPSKRRSSSFSRSTQRHQQSSRPASRDKSADEKPEPPADINTPANGNRVVRISTNSSGSRSKPGSAGVSSGRSFDRSAVDRSAIEMDDYEHYEIPETVARNTAAPAAYGSVSRHASAKGRLDDNGNPQSSMRIKRAGKIPGTFLSGPARRGRRRQSEEDAEGEGEMDQYNPHQEQDQDQDQPMEDVPEVNYYADGNRDFNSGSPVSASASARALHRRQYSSMESRPGSGRPSPRGFDPEPEPQRYAPLEREKEDAEEEEIPYRKSVLYHNIPANIPSTSEKENDIRSAYKRPKSSFDDPMDKAPARPMSIDPVFARPASPERKPLAPVANNTPQRPAPPPPPKMSVMEAATSATGAAATSTSTKQRRNVLRVNGKTYTRLDCLGRGGSAKVYRVTAENGQMFALKRVALENADEMTIKGYKGEIDLLGRLEGVDRVINLFAYEMNLEKQVLSLVMEMGERDLNALLASRQNPEASRFDPVFVRFYWKEMLECLHAVHQYDIVHSDLKPANFVLVKGRLKLIDFGIANAIQTDETVNVHRETQIGTPNYMSPESLLDSNNPRGGRFPGRPKLMKLGKPSDVWSLGCILYQMVYGLPPFGHIANQMARCQAIINWEHHIEFPSRGMGGAPVPPSLIRTLKRCLNRDQHMRPTCEELLHDTDPFLYPAEVGDKALPIDEELLGRIIQSVVTRCRERMPTESEGASVWPQAYWSSLRKAVGNRPH</sequence>
<evidence type="ECO:0000256" key="2">
    <source>
        <dbReference type="ARBA" id="ARBA00022679"/>
    </source>
</evidence>
<dbReference type="CDD" id="cd14131">
    <property type="entry name" value="PKc_Mps1"/>
    <property type="match status" value="1"/>
</dbReference>
<keyword evidence="4" id="KW-0418">Kinase</keyword>
<dbReference type="PANTHER" id="PTHR22974">
    <property type="entry name" value="MIXED LINEAGE PROTEIN KINASE"/>
    <property type="match status" value="1"/>
</dbReference>
<dbReference type="AlphaFoldDB" id="A0A2K0SYC3"/>
<keyword evidence="2" id="KW-0808">Transferase</keyword>
<name>A0A2K0SYC3_9HYPO</name>
<gene>
    <name evidence="9" type="ORF">TGAMA5MH_09852</name>
</gene>
<dbReference type="GO" id="GO:0004674">
    <property type="term" value="F:protein serine/threonine kinase activity"/>
    <property type="evidence" value="ECO:0007669"/>
    <property type="project" value="UniProtKB-KW"/>
</dbReference>
<evidence type="ECO:0000256" key="3">
    <source>
        <dbReference type="ARBA" id="ARBA00022741"/>
    </source>
</evidence>
<feature type="compositionally biased region" description="Basic and acidic residues" evidence="7">
    <location>
        <begin position="458"/>
        <end position="468"/>
    </location>
</feature>
<reference evidence="9 10" key="1">
    <citation type="submission" date="2017-02" db="EMBL/GenBank/DDBJ databases">
        <title>Genomes of Trichoderma spp. with biocontrol activity.</title>
        <authorList>
            <person name="Gardiner D."/>
            <person name="Kazan K."/>
            <person name="Vos C."/>
            <person name="Harvey P."/>
        </authorList>
    </citation>
    <scope>NUCLEOTIDE SEQUENCE [LARGE SCALE GENOMIC DNA]</scope>
    <source>
        <strain evidence="9 10">A5MH</strain>
    </source>
</reference>
<feature type="compositionally biased region" description="Polar residues" evidence="7">
    <location>
        <begin position="154"/>
        <end position="164"/>
    </location>
</feature>
<dbReference type="FunFam" id="1.10.510.10:FF:000377">
    <property type="entry name" value="Checkpoint protein kinase"/>
    <property type="match status" value="1"/>
</dbReference>
<evidence type="ECO:0000313" key="10">
    <source>
        <dbReference type="Proteomes" id="UP000236546"/>
    </source>
</evidence>
<dbReference type="GO" id="GO:0000776">
    <property type="term" value="C:kinetochore"/>
    <property type="evidence" value="ECO:0007669"/>
    <property type="project" value="TreeGrafter"/>
</dbReference>
<dbReference type="SMART" id="SM00220">
    <property type="entry name" value="S_TKc"/>
    <property type="match status" value="1"/>
</dbReference>
<evidence type="ECO:0000259" key="8">
    <source>
        <dbReference type="PROSITE" id="PS50011"/>
    </source>
</evidence>
<dbReference type="InterPro" id="IPR011009">
    <property type="entry name" value="Kinase-like_dom_sf"/>
</dbReference>
<feature type="compositionally biased region" description="Low complexity" evidence="7">
    <location>
        <begin position="388"/>
        <end position="399"/>
    </location>
</feature>
<dbReference type="GO" id="GO:0098813">
    <property type="term" value="P:nuclear chromosome segregation"/>
    <property type="evidence" value="ECO:0007669"/>
    <property type="project" value="UniProtKB-ARBA"/>
</dbReference>
<feature type="region of interest" description="Disordered" evidence="7">
    <location>
        <begin position="260"/>
        <end position="510"/>
    </location>
</feature>
<dbReference type="GO" id="GO:0005524">
    <property type="term" value="F:ATP binding"/>
    <property type="evidence" value="ECO:0007669"/>
    <property type="project" value="UniProtKB-UniRule"/>
</dbReference>
<feature type="compositionally biased region" description="Low complexity" evidence="7">
    <location>
        <begin position="172"/>
        <end position="186"/>
    </location>
</feature>
<feature type="compositionally biased region" description="Low complexity" evidence="7">
    <location>
        <begin position="1"/>
        <end position="12"/>
    </location>
</feature>
<dbReference type="GO" id="GO:0004712">
    <property type="term" value="F:protein serine/threonine/tyrosine kinase activity"/>
    <property type="evidence" value="ECO:0007669"/>
    <property type="project" value="TreeGrafter"/>
</dbReference>
<dbReference type="GO" id="GO:0007094">
    <property type="term" value="P:mitotic spindle assembly checkpoint signaling"/>
    <property type="evidence" value="ECO:0007669"/>
    <property type="project" value="TreeGrafter"/>
</dbReference>
<dbReference type="PROSITE" id="PS50011">
    <property type="entry name" value="PROTEIN_KINASE_DOM"/>
    <property type="match status" value="1"/>
</dbReference>
<feature type="compositionally biased region" description="Low complexity" evidence="7">
    <location>
        <begin position="20"/>
        <end position="31"/>
    </location>
</feature>
<protein>
    <recommendedName>
        <fullName evidence="8">Protein kinase domain-containing protein</fullName>
    </recommendedName>
</protein>